<evidence type="ECO:0000313" key="1">
    <source>
        <dbReference type="EMBL" id="WPK13453.1"/>
    </source>
</evidence>
<keyword evidence="2" id="KW-1185">Reference proteome</keyword>
<accession>A0ABZ0RYZ5</accession>
<dbReference type="EMBL" id="CP137624">
    <property type="protein sequence ID" value="WPK13453.1"/>
    <property type="molecule type" value="Genomic_DNA"/>
</dbReference>
<evidence type="ECO:0000313" key="2">
    <source>
        <dbReference type="Proteomes" id="UP001322664"/>
    </source>
</evidence>
<proteinExistence type="predicted"/>
<name>A0ABZ0RYZ5_9BACI</name>
<sequence length="40" mass="4278">MKLREQLERLEVSDTKQKVAANSGVSNSCTSGGCHTIVIS</sequence>
<evidence type="ECO:0008006" key="3">
    <source>
        <dbReference type="Google" id="ProtNLM"/>
    </source>
</evidence>
<dbReference type="PROSITE" id="PS51257">
    <property type="entry name" value="PROKAR_LIPOPROTEIN"/>
    <property type="match status" value="1"/>
</dbReference>
<protein>
    <recommendedName>
        <fullName evidence="3">Lantibiotic</fullName>
    </recommendedName>
</protein>
<dbReference type="RefSeq" id="WP_293921658.1">
    <property type="nucleotide sequence ID" value="NZ_CP137624.1"/>
</dbReference>
<organism evidence="1 2">
    <name type="scientific">Lysinibacillus louembei</name>
    <dbReference type="NCBI Taxonomy" id="1470088"/>
    <lineage>
        <taxon>Bacteria</taxon>
        <taxon>Bacillati</taxon>
        <taxon>Bacillota</taxon>
        <taxon>Bacilli</taxon>
        <taxon>Bacillales</taxon>
        <taxon>Bacillaceae</taxon>
        <taxon>Lysinibacillus</taxon>
    </lineage>
</organism>
<reference evidence="1 2" key="1">
    <citation type="submission" date="2023-09" db="EMBL/GenBank/DDBJ databases">
        <authorList>
            <person name="Page C.A."/>
            <person name="Perez-Diaz I.M."/>
        </authorList>
    </citation>
    <scope>NUCLEOTIDE SEQUENCE [LARGE SCALE GENOMIC DNA]</scope>
    <source>
        <strain evidence="1 2">Ll15</strain>
    </source>
</reference>
<dbReference type="Proteomes" id="UP001322664">
    <property type="component" value="Chromosome"/>
</dbReference>
<gene>
    <name evidence="1" type="ORF">R6U77_07185</name>
</gene>